<dbReference type="SUPFAM" id="SSF56954">
    <property type="entry name" value="Outer membrane efflux proteins (OEP)"/>
    <property type="match status" value="1"/>
</dbReference>
<accession>A0A1I0RAB3</accession>
<evidence type="ECO:0000313" key="4">
    <source>
        <dbReference type="Proteomes" id="UP000199650"/>
    </source>
</evidence>
<comment type="similarity">
    <text evidence="1 2">Belongs to the outer membrane factor (OMF) (TC 1.B.17) family.</text>
</comment>
<evidence type="ECO:0000256" key="1">
    <source>
        <dbReference type="ARBA" id="ARBA00007613"/>
    </source>
</evidence>
<protein>
    <submittedName>
        <fullName evidence="3">Outer membrane protein, multidrug efflux system</fullName>
    </submittedName>
</protein>
<dbReference type="GO" id="GO:0005886">
    <property type="term" value="C:plasma membrane"/>
    <property type="evidence" value="ECO:0007669"/>
    <property type="project" value="UniProtKB-SubCell"/>
</dbReference>
<proteinExistence type="inferred from homology"/>
<evidence type="ECO:0000256" key="2">
    <source>
        <dbReference type="RuleBase" id="RU362097"/>
    </source>
</evidence>
<dbReference type="STRING" id="1173584.SAMN05444851_3293"/>
<dbReference type="AlphaFoldDB" id="A0A1I0RAB3"/>
<dbReference type="Proteomes" id="UP000199650">
    <property type="component" value="Unassembled WGS sequence"/>
</dbReference>
<sequence>MKQMSRRKAPVLGIVLTATIGLSGCATDEPYKLPYFKFAKSYSSVSTQAVPVPLANDTWWMGFKDPVFNKLVERALAGNYDLEIAREKVIEAQANRDAVPGLLSLSPTATYRYGQSPGGTGSNTTRARLGLDWMLDPYGLRRQQIQAAGARIDIADAEEDAARLTVLLNLSNSYVDLRYNQRLLNLRRQQLASRRNAVTQTKQLFDQRAATTLDVVQTEALVAETQTQIPALIAAIRAGKTEIAVLTGVAPGRLGINLDDNASQPRPSKTLKTGVPADILRNRPDMKIAERSYYEAVTNVGIAQANMYPSLSLSGMIGYGKTSSGDGLEYSIGPTLNLPSLPMKSDKSRVAARQSAARQAYAGWQSAVLGSVSEVESALAAYQASRSAVVESQRRVRLNGEARDLTQELLRREGATIRDLISAEERIADADTALADNLRQLARNYVRLNIALGAGSQFGEPEEETVVAVKSASSVSN</sequence>
<dbReference type="Gene3D" id="1.20.1600.10">
    <property type="entry name" value="Outer membrane efflux proteins (OEP)"/>
    <property type="match status" value="1"/>
</dbReference>
<dbReference type="NCBIfam" id="TIGR01845">
    <property type="entry name" value="outer_NodT"/>
    <property type="match status" value="1"/>
</dbReference>
<comment type="subcellular location">
    <subcellularLocation>
        <location evidence="2">Cell membrane</location>
        <topology evidence="2">Lipid-anchor</topology>
    </subcellularLocation>
</comment>
<organism evidence="3 4">
    <name type="scientific">Aliiroseovarius sediminilitoris</name>
    <dbReference type="NCBI Taxonomy" id="1173584"/>
    <lineage>
        <taxon>Bacteria</taxon>
        <taxon>Pseudomonadati</taxon>
        <taxon>Pseudomonadota</taxon>
        <taxon>Alphaproteobacteria</taxon>
        <taxon>Rhodobacterales</taxon>
        <taxon>Paracoccaceae</taxon>
        <taxon>Aliiroseovarius</taxon>
    </lineage>
</organism>
<keyword evidence="2" id="KW-0564">Palmitate</keyword>
<name>A0A1I0RAB3_9RHOB</name>
<dbReference type="InterPro" id="IPR010131">
    <property type="entry name" value="MdtP/NodT-like"/>
</dbReference>
<dbReference type="GO" id="GO:0015562">
    <property type="term" value="F:efflux transmembrane transporter activity"/>
    <property type="evidence" value="ECO:0007669"/>
    <property type="project" value="InterPro"/>
</dbReference>
<evidence type="ECO:0000313" key="3">
    <source>
        <dbReference type="EMBL" id="SEW37553.1"/>
    </source>
</evidence>
<keyword evidence="2" id="KW-0812">Transmembrane</keyword>
<dbReference type="Gene3D" id="2.20.200.10">
    <property type="entry name" value="Outer membrane efflux proteins (OEP)"/>
    <property type="match status" value="1"/>
</dbReference>
<dbReference type="EMBL" id="FOJB01000003">
    <property type="protein sequence ID" value="SEW37553.1"/>
    <property type="molecule type" value="Genomic_DNA"/>
</dbReference>
<dbReference type="Pfam" id="PF02321">
    <property type="entry name" value="OEP"/>
    <property type="match status" value="2"/>
</dbReference>
<keyword evidence="2" id="KW-0449">Lipoprotein</keyword>
<keyword evidence="4" id="KW-1185">Reference proteome</keyword>
<dbReference type="OrthoDB" id="7181739at2"/>
<dbReference type="PROSITE" id="PS51257">
    <property type="entry name" value="PROKAR_LIPOPROTEIN"/>
    <property type="match status" value="1"/>
</dbReference>
<dbReference type="InterPro" id="IPR003423">
    <property type="entry name" value="OMP_efflux"/>
</dbReference>
<dbReference type="PANTHER" id="PTHR30203">
    <property type="entry name" value="OUTER MEMBRANE CATION EFFLUX PROTEIN"/>
    <property type="match status" value="1"/>
</dbReference>
<reference evidence="3 4" key="1">
    <citation type="submission" date="2016-10" db="EMBL/GenBank/DDBJ databases">
        <authorList>
            <person name="de Groot N.N."/>
        </authorList>
    </citation>
    <scope>NUCLEOTIDE SEQUENCE [LARGE SCALE GENOMIC DNA]</scope>
    <source>
        <strain evidence="3 4">DSM 29439</strain>
    </source>
</reference>
<gene>
    <name evidence="3" type="ORF">SAMN05444851_3293</name>
</gene>
<keyword evidence="2" id="KW-1134">Transmembrane beta strand</keyword>
<keyword evidence="2" id="KW-0472">Membrane</keyword>